<dbReference type="AlphaFoldDB" id="A0A7G2CF77"/>
<keyword evidence="2 6" id="KW-0812">Transmembrane</keyword>
<dbReference type="InterPro" id="IPR001828">
    <property type="entry name" value="ANF_lig-bd_rcpt"/>
</dbReference>
<accession>A0A7G2CF77</accession>
<dbReference type="SUPFAM" id="SSF53822">
    <property type="entry name" value="Periplasmic binding protein-like I"/>
    <property type="match status" value="2"/>
</dbReference>
<evidence type="ECO:0000256" key="1">
    <source>
        <dbReference type="ARBA" id="ARBA00004370"/>
    </source>
</evidence>
<evidence type="ECO:0000256" key="2">
    <source>
        <dbReference type="ARBA" id="ARBA00022692"/>
    </source>
</evidence>
<evidence type="ECO:0000256" key="4">
    <source>
        <dbReference type="ARBA" id="ARBA00023136"/>
    </source>
</evidence>
<organism evidence="9 10">
    <name type="scientific">Angomonas deanei</name>
    <dbReference type="NCBI Taxonomy" id="59799"/>
    <lineage>
        <taxon>Eukaryota</taxon>
        <taxon>Discoba</taxon>
        <taxon>Euglenozoa</taxon>
        <taxon>Kinetoplastea</taxon>
        <taxon>Metakinetoplastina</taxon>
        <taxon>Trypanosomatida</taxon>
        <taxon>Trypanosomatidae</taxon>
        <taxon>Strigomonadinae</taxon>
        <taxon>Angomonas</taxon>
    </lineage>
</organism>
<feature type="transmembrane region" description="Helical" evidence="6">
    <location>
        <begin position="831"/>
        <end position="851"/>
    </location>
</feature>
<evidence type="ECO:0000313" key="10">
    <source>
        <dbReference type="Proteomes" id="UP000515908"/>
    </source>
</evidence>
<comment type="subcellular location">
    <subcellularLocation>
        <location evidence="1">Membrane</location>
    </subcellularLocation>
</comment>
<dbReference type="Pfam" id="PF01094">
    <property type="entry name" value="ANF_receptor"/>
    <property type="match status" value="2"/>
</dbReference>
<protein>
    <submittedName>
        <fullName evidence="9">Receptor family ligand binding region containing protein, putative</fullName>
    </submittedName>
</protein>
<name>A0A7G2CF77_9TRYP</name>
<dbReference type="EMBL" id="LR877153">
    <property type="protein sequence ID" value="CAD2217534.1"/>
    <property type="molecule type" value="Genomic_DNA"/>
</dbReference>
<keyword evidence="5" id="KW-0325">Glycoprotein</keyword>
<keyword evidence="4 6" id="KW-0472">Membrane</keyword>
<keyword evidence="10" id="KW-1185">Reference proteome</keyword>
<dbReference type="InterPro" id="IPR028082">
    <property type="entry name" value="Peripla_BP_I"/>
</dbReference>
<feature type="domain" description="Receptor ligand binding region" evidence="8">
    <location>
        <begin position="73"/>
        <end position="372"/>
    </location>
</feature>
<dbReference type="GO" id="GO:0016020">
    <property type="term" value="C:membrane"/>
    <property type="evidence" value="ECO:0007669"/>
    <property type="project" value="UniProtKB-SubCell"/>
</dbReference>
<gene>
    <name evidence="9" type="ORF">ADEAN_000501200</name>
</gene>
<sequence>MKLFHWFAVLLAVTVLVLVQGDDITPLKWAVLVDLSRSEIEEASFLEGVTKYIQENTDFAAADGPKYFSNRPNIQDSKGDLLTALTQISALISNPDTIPDVLFLGESADITFSVSDLLRVMNLIDKVLIVSIHSSNNLICDPENNPRTVCIVPRDNLNVRGLLETVSSQLGWHSLAMIFSNSGYGTNVQSAVARQVQEASTTPTIVMQDYMNPKGTEEEDDALVKKIIASKTMGVACFLRESQVQRLRNALVRANAGGIYIIGSREALNILPSLKGNSTATEKPWGALYVSMYNVEKNFVSLGYFTQGKIDPFESYIISHLFDAMRMVALSGGTSNITKLRSVNFDGYTGKVAFDSIYYQRVGMKFSVITYDYTVDNSLASWYLVNYSTQAVQTRSDVVSLMIPSSPLRSLPICMTAPPLCGDVEKMWAMLLVLQAYNDKNANDNTTISFLPVVINTGTSGVTGLSSLIPVARTCSIITGPGHANIAVALTPVVNEFKITTLDYNTANDFFTTEQYSYPYFSRSTTPNSFSFLAYGEICVHYSWERVVIVSTNDQFGLTRAANLESSMRRRNIFVEKVYYMNDTKKESIKATMAAIYQVCVSRVVFMLLAVGDDEAADFFSLPDELSYMKQYIFILNRDLCAYGYGHPNARQKLVSSICIYPHVPQDRLESINALLKADTERTKQMRLTLSDGGFLTQVERCSLSDIHAQSGFAVDAAYVIIDAVERAKTANASLNVSANLLPYVRSTSIDKFTGAFTIESNGNRNFAIFAVDIQTPQDVVTIGTWNSKAVPTLVITVDNFLWLTGSKAVPADTFRDMSFVLGSTVGASPGAIVISVLGFLVTIAVFIFCYRHYKVQKLMEHALQSNEFPVTDEELARLRGKAEDL</sequence>
<keyword evidence="3 6" id="KW-1133">Transmembrane helix</keyword>
<reference evidence="9 10" key="1">
    <citation type="submission" date="2020-08" db="EMBL/GenBank/DDBJ databases">
        <authorList>
            <person name="Newling K."/>
            <person name="Davey J."/>
            <person name="Forrester S."/>
        </authorList>
    </citation>
    <scope>NUCLEOTIDE SEQUENCE [LARGE SCALE GENOMIC DNA]</scope>
    <source>
        <strain evidence="10">Crithidia deanei Carvalho (ATCC PRA-265)</strain>
    </source>
</reference>
<evidence type="ECO:0000256" key="6">
    <source>
        <dbReference type="SAM" id="Phobius"/>
    </source>
</evidence>
<dbReference type="InterPro" id="IPR050726">
    <property type="entry name" value="mGluR"/>
</dbReference>
<feature type="signal peptide" evidence="7">
    <location>
        <begin position="1"/>
        <end position="21"/>
    </location>
</feature>
<evidence type="ECO:0000256" key="3">
    <source>
        <dbReference type="ARBA" id="ARBA00022989"/>
    </source>
</evidence>
<evidence type="ECO:0000313" key="9">
    <source>
        <dbReference type="EMBL" id="CAD2217534.1"/>
    </source>
</evidence>
<dbReference type="VEuPathDB" id="TriTrypDB:ADEAN_000501200"/>
<dbReference type="PANTHER" id="PTHR24060">
    <property type="entry name" value="METABOTROPIC GLUTAMATE RECEPTOR"/>
    <property type="match status" value="1"/>
</dbReference>
<keyword evidence="7" id="KW-0732">Signal</keyword>
<feature type="chain" id="PRO_5028995361" evidence="7">
    <location>
        <begin position="22"/>
        <end position="886"/>
    </location>
</feature>
<dbReference type="Proteomes" id="UP000515908">
    <property type="component" value="Chromosome 09"/>
</dbReference>
<evidence type="ECO:0000256" key="7">
    <source>
        <dbReference type="SAM" id="SignalP"/>
    </source>
</evidence>
<keyword evidence="9" id="KW-0675">Receptor</keyword>
<dbReference type="Gene3D" id="3.40.50.2300">
    <property type="match status" value="4"/>
</dbReference>
<feature type="domain" description="Receptor ligand binding region" evidence="8">
    <location>
        <begin position="429"/>
        <end position="771"/>
    </location>
</feature>
<proteinExistence type="predicted"/>
<evidence type="ECO:0000259" key="8">
    <source>
        <dbReference type="Pfam" id="PF01094"/>
    </source>
</evidence>
<evidence type="ECO:0000256" key="5">
    <source>
        <dbReference type="ARBA" id="ARBA00023180"/>
    </source>
</evidence>